<gene>
    <name evidence="2" type="ORF">BKK52_01090</name>
</gene>
<feature type="transmembrane region" description="Helical" evidence="1">
    <location>
        <begin position="79"/>
        <end position="100"/>
    </location>
</feature>
<dbReference type="RefSeq" id="WP_077477557.1">
    <property type="nucleotide sequence ID" value="NZ_MLHL01000006.1"/>
</dbReference>
<evidence type="ECO:0000313" key="2">
    <source>
        <dbReference type="EMBL" id="OOF50774.1"/>
    </source>
</evidence>
<comment type="caution">
    <text evidence="2">The sequence shown here is derived from an EMBL/GenBank/DDBJ whole genome shotgun (WGS) entry which is preliminary data.</text>
</comment>
<keyword evidence="1" id="KW-0472">Membrane</keyword>
<evidence type="ECO:0000256" key="1">
    <source>
        <dbReference type="SAM" id="Phobius"/>
    </source>
</evidence>
<dbReference type="Gene3D" id="1.20.5.340">
    <property type="match status" value="1"/>
</dbReference>
<proteinExistence type="predicted"/>
<organism evidence="2 3">
    <name type="scientific">Rodentibacter trehalosifermentans</name>
    <dbReference type="NCBI Taxonomy" id="1908263"/>
    <lineage>
        <taxon>Bacteria</taxon>
        <taxon>Pseudomonadati</taxon>
        <taxon>Pseudomonadota</taxon>
        <taxon>Gammaproteobacteria</taxon>
        <taxon>Pasteurellales</taxon>
        <taxon>Pasteurellaceae</taxon>
        <taxon>Rodentibacter</taxon>
    </lineage>
</organism>
<protein>
    <recommendedName>
        <fullName evidence="4">DUF1640 domain-containing protein</fullName>
    </recommendedName>
</protein>
<sequence length="101" mass="11249">MGNAMATIRFDKLRFVKKLTEGGQSQEQAEILAEALDGALEQSQATLVTKQDILILEQKLQREILTMKQELTAEFNTSIYKMAGLIIAGVGLLMTLVKFFN</sequence>
<name>A0A1V3J7A7_9PAST</name>
<dbReference type="EMBL" id="MLHL01000006">
    <property type="protein sequence ID" value="OOF50774.1"/>
    <property type="molecule type" value="Genomic_DNA"/>
</dbReference>
<keyword evidence="1" id="KW-1133">Transmembrane helix</keyword>
<evidence type="ECO:0008006" key="4">
    <source>
        <dbReference type="Google" id="ProtNLM"/>
    </source>
</evidence>
<dbReference type="Proteomes" id="UP000189161">
    <property type="component" value="Unassembled WGS sequence"/>
</dbReference>
<evidence type="ECO:0000313" key="3">
    <source>
        <dbReference type="Proteomes" id="UP000189161"/>
    </source>
</evidence>
<dbReference type="OrthoDB" id="5680004at2"/>
<keyword evidence="3" id="KW-1185">Reference proteome</keyword>
<dbReference type="AlphaFoldDB" id="A0A1V3J7A7"/>
<keyword evidence="1" id="KW-0812">Transmembrane</keyword>
<reference evidence="2 3" key="1">
    <citation type="submission" date="2016-10" db="EMBL/GenBank/DDBJ databases">
        <title>Rodentibacter gen. nov. and new species.</title>
        <authorList>
            <person name="Christensen H."/>
        </authorList>
    </citation>
    <scope>NUCLEOTIDE SEQUENCE [LARGE SCALE GENOMIC DNA]</scope>
    <source>
        <strain evidence="2 3">H1987082031</strain>
    </source>
</reference>
<accession>A0A1V3J7A7</accession>